<dbReference type="EMBL" id="QPMM01000020">
    <property type="protein sequence ID" value="RFS18687.1"/>
    <property type="molecule type" value="Genomic_DNA"/>
</dbReference>
<dbReference type="SUPFAM" id="SSF56935">
    <property type="entry name" value="Porins"/>
    <property type="match status" value="1"/>
</dbReference>
<evidence type="ECO:0000256" key="7">
    <source>
        <dbReference type="PROSITE-ProRule" id="PRU01360"/>
    </source>
</evidence>
<keyword evidence="3 7" id="KW-1134">Transmembrane beta strand</keyword>
<name>A0A3E1Y2D1_9BACT</name>
<dbReference type="Gene3D" id="2.40.170.20">
    <property type="entry name" value="TonB-dependent receptor, beta-barrel domain"/>
    <property type="match status" value="1"/>
</dbReference>
<dbReference type="SUPFAM" id="SSF49464">
    <property type="entry name" value="Carboxypeptidase regulatory domain-like"/>
    <property type="match status" value="1"/>
</dbReference>
<keyword evidence="4 7" id="KW-0812">Transmembrane</keyword>
<dbReference type="RefSeq" id="WP_116978924.1">
    <property type="nucleotide sequence ID" value="NZ_QPMM01000020.1"/>
</dbReference>
<dbReference type="Proteomes" id="UP000260644">
    <property type="component" value="Unassembled WGS sequence"/>
</dbReference>
<comment type="caution">
    <text evidence="10">The sequence shown here is derived from an EMBL/GenBank/DDBJ whole genome shotgun (WGS) entry which is preliminary data.</text>
</comment>
<evidence type="ECO:0000256" key="5">
    <source>
        <dbReference type="ARBA" id="ARBA00023136"/>
    </source>
</evidence>
<keyword evidence="10" id="KW-0675">Receptor</keyword>
<evidence type="ECO:0000256" key="4">
    <source>
        <dbReference type="ARBA" id="ARBA00022692"/>
    </source>
</evidence>
<evidence type="ECO:0000313" key="10">
    <source>
        <dbReference type="EMBL" id="RFS18687.1"/>
    </source>
</evidence>
<protein>
    <submittedName>
        <fullName evidence="10">TonB-dependent receptor</fullName>
    </submittedName>
</protein>
<keyword evidence="2 7" id="KW-0813">Transport</keyword>
<comment type="similarity">
    <text evidence="7">Belongs to the TonB-dependent receptor family.</text>
</comment>
<organism evidence="10 11">
    <name type="scientific">Chitinophaga silvatica</name>
    <dbReference type="NCBI Taxonomy" id="2282649"/>
    <lineage>
        <taxon>Bacteria</taxon>
        <taxon>Pseudomonadati</taxon>
        <taxon>Bacteroidota</taxon>
        <taxon>Chitinophagia</taxon>
        <taxon>Chitinophagales</taxon>
        <taxon>Chitinophagaceae</taxon>
        <taxon>Chitinophaga</taxon>
    </lineage>
</organism>
<keyword evidence="11" id="KW-1185">Reference proteome</keyword>
<keyword evidence="5 7" id="KW-0472">Membrane</keyword>
<dbReference type="InterPro" id="IPR023997">
    <property type="entry name" value="TonB-dep_OMP_SusC/RagA_CS"/>
</dbReference>
<dbReference type="InterPro" id="IPR039426">
    <property type="entry name" value="TonB-dep_rcpt-like"/>
</dbReference>
<evidence type="ECO:0000256" key="6">
    <source>
        <dbReference type="ARBA" id="ARBA00023237"/>
    </source>
</evidence>
<comment type="subcellular location">
    <subcellularLocation>
        <location evidence="1 7">Cell outer membrane</location>
        <topology evidence="1 7">Multi-pass membrane protein</topology>
    </subcellularLocation>
</comment>
<dbReference type="InterPro" id="IPR008969">
    <property type="entry name" value="CarboxyPept-like_regulatory"/>
</dbReference>
<reference evidence="10 11" key="1">
    <citation type="submission" date="2018-07" db="EMBL/GenBank/DDBJ databases">
        <title>Chitinophaga K2CV101002-2 sp. nov., isolated from a monsoon evergreen broad-leaved forest soil.</title>
        <authorList>
            <person name="Lv Y."/>
        </authorList>
    </citation>
    <scope>NUCLEOTIDE SEQUENCE [LARGE SCALE GENOMIC DNA]</scope>
    <source>
        <strain evidence="10 11">GDMCC 1.1288</strain>
    </source>
</reference>
<keyword evidence="6 7" id="KW-0998">Cell outer membrane</keyword>
<keyword evidence="8" id="KW-0732">Signal</keyword>
<dbReference type="Pfam" id="PF07715">
    <property type="entry name" value="Plug"/>
    <property type="match status" value="1"/>
</dbReference>
<feature type="signal peptide" evidence="8">
    <location>
        <begin position="1"/>
        <end position="20"/>
    </location>
</feature>
<feature type="domain" description="TonB-dependent receptor plug" evidence="9">
    <location>
        <begin position="114"/>
        <end position="237"/>
    </location>
</feature>
<evidence type="ECO:0000259" key="9">
    <source>
        <dbReference type="Pfam" id="PF07715"/>
    </source>
</evidence>
<sequence length="1051" mass="114530">MKKTLQFLLPLLLIVFHTIAQDRTISGIVTSKEGNSPMPGVIVHIKGTALGTSTDQSGKFTLKLTKNEVLVFSFVGYIEQQISTNNRTSFNVSLETDRRALEEVVVVGYGTRQIKDLTGSVGVIKGNKLAAEANVSFDQALSGKLAGVQVTSSGGLLGDGISVRVRGVNSISGSALPLFVIDGVPMIPEENLNLMNSGNGTRFNPLSMMNPNDIQSIDVLKDAAAAVLYGSRAANGVVLITTKKGKQGTAKISFDSKVNWSQATKLPSLLNAQQFTMINNEKIANAANKFGNNVIIAKDTDLDGDGKPDETNWMKALYRTGFAHDNAVSLSGGSEKATYYASARYVDQQGIVFGNQMKTGQVRVNMDVTPTKWLKAGINVGYAKTFNKGVLSDRYLAGVGVSGMNAFPNVALYDPNNTTGFNLTSNGLLGLGNNVTTVNGTKLVSNNISNVYAGIAMQRNENTPQNMTGNAYMEVSPVSGLKLTTKIGVNYLSNFEDQYSSPYINGLGSAYNGMVQDYFRTNNQWVWQNFATYDRTFADAHRVSLTVGEESQFNKEQQTFAGGNDFADPFYQTLIDNTYTGIIGGETSLWSGGDLKSWGIQSYFGRIGYTFRNRYMIEGAYRTDAYSGFGIDSRWGKFPSISAGWVVSEENFMKSIPVISYLKIRGSYGRVGNMNGIDPYASRTLYGGGLYASQNGFATSQAGISTLKWETSQKTDVALDIHLFKDRIGIVAEYFKNNINGLLLDAPVLYTVGIPNASVYTNIGAMSNNGFEFTVNATVLSLKNFNWTSSLNFTAIKNNIKALVNNSDLLDPNFNPGRASVGKPLGEYKLVRWAGVDPANGNSRFLTSDGNVKSYDPVAQKWYDAEGKVTTAIGGGDAVYTGKTGMPKYYGGWDNNFSYKNFELGISLVYTGGYYIYNSTRAGMLSNSFQNNLTEILDRWTSAGQNTNVPKLYMMDNTGNQTSTRFLEKGDFLRARTISLGYTFRQPVFTRLGFNNLKVYGQVYNAFTITGYSGIDPEVNYNRNNTNIATAVDSRGVPQPKTYTLGLNVGF</sequence>
<dbReference type="NCBIfam" id="TIGR04056">
    <property type="entry name" value="OMP_RagA_SusC"/>
    <property type="match status" value="1"/>
</dbReference>
<dbReference type="AlphaFoldDB" id="A0A3E1Y2D1"/>
<accession>A0A3E1Y2D1</accession>
<dbReference type="InterPro" id="IPR037066">
    <property type="entry name" value="Plug_dom_sf"/>
</dbReference>
<dbReference type="Gene3D" id="2.60.40.1120">
    <property type="entry name" value="Carboxypeptidase-like, regulatory domain"/>
    <property type="match status" value="1"/>
</dbReference>
<evidence type="ECO:0000256" key="8">
    <source>
        <dbReference type="SAM" id="SignalP"/>
    </source>
</evidence>
<evidence type="ECO:0000256" key="1">
    <source>
        <dbReference type="ARBA" id="ARBA00004571"/>
    </source>
</evidence>
<evidence type="ECO:0000256" key="2">
    <source>
        <dbReference type="ARBA" id="ARBA00022448"/>
    </source>
</evidence>
<dbReference type="InterPro" id="IPR023996">
    <property type="entry name" value="TonB-dep_OMP_SusC/RagA"/>
</dbReference>
<evidence type="ECO:0000313" key="11">
    <source>
        <dbReference type="Proteomes" id="UP000260644"/>
    </source>
</evidence>
<gene>
    <name evidence="10" type="ORF">DVR12_26955</name>
</gene>
<evidence type="ECO:0000256" key="3">
    <source>
        <dbReference type="ARBA" id="ARBA00022452"/>
    </source>
</evidence>
<dbReference type="GO" id="GO:0009279">
    <property type="term" value="C:cell outer membrane"/>
    <property type="evidence" value="ECO:0007669"/>
    <property type="project" value="UniProtKB-SubCell"/>
</dbReference>
<dbReference type="OrthoDB" id="9768177at2"/>
<dbReference type="Gene3D" id="2.170.130.10">
    <property type="entry name" value="TonB-dependent receptor, plug domain"/>
    <property type="match status" value="1"/>
</dbReference>
<dbReference type="InterPro" id="IPR012910">
    <property type="entry name" value="Plug_dom"/>
</dbReference>
<dbReference type="PROSITE" id="PS52016">
    <property type="entry name" value="TONB_DEPENDENT_REC_3"/>
    <property type="match status" value="1"/>
</dbReference>
<dbReference type="Pfam" id="PF13715">
    <property type="entry name" value="CarbopepD_reg_2"/>
    <property type="match status" value="1"/>
</dbReference>
<proteinExistence type="inferred from homology"/>
<dbReference type="InterPro" id="IPR036942">
    <property type="entry name" value="Beta-barrel_TonB_sf"/>
</dbReference>
<feature type="chain" id="PRO_5017560924" evidence="8">
    <location>
        <begin position="21"/>
        <end position="1051"/>
    </location>
</feature>
<dbReference type="NCBIfam" id="TIGR04057">
    <property type="entry name" value="SusC_RagA_signa"/>
    <property type="match status" value="1"/>
</dbReference>